<keyword evidence="1" id="KW-0812">Transmembrane</keyword>
<dbReference type="EMBL" id="JBGOOT010000003">
    <property type="protein sequence ID" value="MEZ8194484.1"/>
    <property type="molecule type" value="Genomic_DNA"/>
</dbReference>
<evidence type="ECO:0000313" key="3">
    <source>
        <dbReference type="Proteomes" id="UP001569153"/>
    </source>
</evidence>
<protein>
    <submittedName>
        <fullName evidence="2">Enoyl-CoA hydratase</fullName>
    </submittedName>
</protein>
<feature type="transmembrane region" description="Helical" evidence="1">
    <location>
        <begin position="12"/>
        <end position="33"/>
    </location>
</feature>
<evidence type="ECO:0000256" key="1">
    <source>
        <dbReference type="SAM" id="Phobius"/>
    </source>
</evidence>
<organism evidence="2 3">
    <name type="scientific">Vibrio cortegadensis</name>
    <dbReference type="NCBI Taxonomy" id="1328770"/>
    <lineage>
        <taxon>Bacteria</taxon>
        <taxon>Pseudomonadati</taxon>
        <taxon>Pseudomonadota</taxon>
        <taxon>Gammaproteobacteria</taxon>
        <taxon>Vibrionales</taxon>
        <taxon>Vibrionaceae</taxon>
        <taxon>Vibrio</taxon>
    </lineage>
</organism>
<comment type="caution">
    <text evidence="2">The sequence shown here is derived from an EMBL/GenBank/DDBJ whole genome shotgun (WGS) entry which is preliminary data.</text>
</comment>
<keyword evidence="1" id="KW-0472">Membrane</keyword>
<evidence type="ECO:0000313" key="2">
    <source>
        <dbReference type="EMBL" id="MEZ8194484.1"/>
    </source>
</evidence>
<keyword evidence="1" id="KW-1133">Transmembrane helix</keyword>
<sequence>MQVNKHKVVELIFLVGIIMYVGGILSHIVIANVLDHNNLHAIYYTALYKEKSAYILILPGLLMKITATLVESKNYVIKPLWLKVQYGCMAFLTINAIFFLFPMMPTMTTLAAQNLDVGRITATYQNEATKEMIIGISNALPLLIMVVLSALGSKPVQK</sequence>
<name>A0ABV4M4N2_9VIBR</name>
<accession>A0ABV4M4N2</accession>
<gene>
    <name evidence="2" type="ORF">ACED38_06215</name>
</gene>
<dbReference type="RefSeq" id="WP_371729966.1">
    <property type="nucleotide sequence ID" value="NZ_JBGOOT010000003.1"/>
</dbReference>
<feature type="transmembrane region" description="Helical" evidence="1">
    <location>
        <begin position="53"/>
        <end position="72"/>
    </location>
</feature>
<proteinExistence type="predicted"/>
<keyword evidence="3" id="KW-1185">Reference proteome</keyword>
<dbReference type="Proteomes" id="UP001569153">
    <property type="component" value="Unassembled WGS sequence"/>
</dbReference>
<feature type="transmembrane region" description="Helical" evidence="1">
    <location>
        <begin position="84"/>
        <end position="104"/>
    </location>
</feature>
<feature type="transmembrane region" description="Helical" evidence="1">
    <location>
        <begin position="132"/>
        <end position="152"/>
    </location>
</feature>
<reference evidence="2 3" key="1">
    <citation type="submission" date="2024-06" db="EMBL/GenBank/DDBJ databases">
        <authorList>
            <person name="Steensen K."/>
            <person name="Seneca J."/>
            <person name="Bartlau N."/>
            <person name="Yu A.X."/>
            <person name="Polz M.F."/>
        </authorList>
    </citation>
    <scope>NUCLEOTIDE SEQUENCE [LARGE SCALE GENOMIC DNA]</scope>
    <source>
        <strain evidence="2 3">FF146</strain>
    </source>
</reference>